<dbReference type="Gene3D" id="1.10.510.10">
    <property type="entry name" value="Transferase(Phosphotransferase) domain 1"/>
    <property type="match status" value="1"/>
</dbReference>
<keyword evidence="6" id="KW-0067">ATP-binding</keyword>
<evidence type="ECO:0000256" key="7">
    <source>
        <dbReference type="SAM" id="Coils"/>
    </source>
</evidence>
<dbReference type="CDD" id="cd14014">
    <property type="entry name" value="STKc_PknB_like"/>
    <property type="match status" value="1"/>
</dbReference>
<evidence type="ECO:0000313" key="11">
    <source>
        <dbReference type="EMBL" id="EDM25556.1"/>
    </source>
</evidence>
<gene>
    <name evidence="11" type="ORF">LNTAR_08036</name>
</gene>
<dbReference type="InterPro" id="IPR011990">
    <property type="entry name" value="TPR-like_helical_dom_sf"/>
</dbReference>
<evidence type="ECO:0000313" key="12">
    <source>
        <dbReference type="Proteomes" id="UP000004947"/>
    </source>
</evidence>
<dbReference type="GO" id="GO:0005509">
    <property type="term" value="F:calcium ion binding"/>
    <property type="evidence" value="ECO:0007669"/>
    <property type="project" value="InterPro"/>
</dbReference>
<dbReference type="EMBL" id="ABCK01000027">
    <property type="protein sequence ID" value="EDM25556.1"/>
    <property type="molecule type" value="Genomic_DNA"/>
</dbReference>
<dbReference type="GO" id="GO:0004674">
    <property type="term" value="F:protein serine/threonine kinase activity"/>
    <property type="evidence" value="ECO:0007669"/>
    <property type="project" value="TreeGrafter"/>
</dbReference>
<evidence type="ECO:0000259" key="10">
    <source>
        <dbReference type="PROSITE" id="PS50222"/>
    </source>
</evidence>
<dbReference type="InterPro" id="IPR000719">
    <property type="entry name" value="Prot_kinase_dom"/>
</dbReference>
<dbReference type="GO" id="GO:0005524">
    <property type="term" value="F:ATP binding"/>
    <property type="evidence" value="ECO:0007669"/>
    <property type="project" value="UniProtKB-KW"/>
</dbReference>
<keyword evidence="8" id="KW-0812">Transmembrane</keyword>
<dbReference type="PANTHER" id="PTHR43289:SF34">
    <property type="entry name" value="SERINE_THREONINE-PROTEIN KINASE YBDM-RELATED"/>
    <property type="match status" value="1"/>
</dbReference>
<evidence type="ECO:0000256" key="5">
    <source>
        <dbReference type="ARBA" id="ARBA00022777"/>
    </source>
</evidence>
<comment type="caution">
    <text evidence="11">The sequence shown here is derived from an EMBL/GenBank/DDBJ whole genome shotgun (WGS) entry which is preliminary data.</text>
</comment>
<dbReference type="OrthoDB" id="568198at2"/>
<dbReference type="eggNOG" id="COG0515">
    <property type="taxonomic scope" value="Bacteria"/>
</dbReference>
<proteinExistence type="predicted"/>
<keyword evidence="2" id="KW-0808">Transferase</keyword>
<evidence type="ECO:0000256" key="4">
    <source>
        <dbReference type="ARBA" id="ARBA00022741"/>
    </source>
</evidence>
<keyword evidence="4" id="KW-0547">Nucleotide-binding</keyword>
<dbReference type="PROSITE" id="PS50222">
    <property type="entry name" value="EF_HAND_2"/>
    <property type="match status" value="1"/>
</dbReference>
<dbReference type="AlphaFoldDB" id="A6DRY1"/>
<feature type="domain" description="Protein kinase" evidence="9">
    <location>
        <begin position="43"/>
        <end position="316"/>
    </location>
</feature>
<feature type="transmembrane region" description="Helical" evidence="8">
    <location>
        <begin position="340"/>
        <end position="361"/>
    </location>
</feature>
<keyword evidence="8" id="KW-0472">Membrane</keyword>
<dbReference type="Pfam" id="PF13202">
    <property type="entry name" value="EF-hand_5"/>
    <property type="match status" value="1"/>
</dbReference>
<protein>
    <submittedName>
        <fullName evidence="11">Serine/threonine-protein kinase</fullName>
    </submittedName>
</protein>
<evidence type="ECO:0000256" key="6">
    <source>
        <dbReference type="ARBA" id="ARBA00022840"/>
    </source>
</evidence>
<accession>A6DRY1</accession>
<dbReference type="SUPFAM" id="SSF48452">
    <property type="entry name" value="TPR-like"/>
    <property type="match status" value="1"/>
</dbReference>
<feature type="coiled-coil region" evidence="7">
    <location>
        <begin position="368"/>
        <end position="395"/>
    </location>
</feature>
<dbReference type="PROSITE" id="PS51450">
    <property type="entry name" value="LRR"/>
    <property type="match status" value="1"/>
</dbReference>
<dbReference type="Pfam" id="PF00069">
    <property type="entry name" value="Pkinase"/>
    <property type="match status" value="1"/>
</dbReference>
<sequence>MNDDKDFFDSMNPKLSGFYEPDHQSAEHLFPIQEELQGLVDKFQDSKKLASGSMKEIFEVKDLPSGRKVAKAKLRDSSDPKAVESFLREARLTASLQHPNIIRIYDIAYDDYPWFSMELIEGQSLEEKIQNHRNKLETWPLFERLDIFNKICDAIAYAHSKNVLHLDIKPENIRLGRYGEVIVCDWGLGHILYSDEPNTEDYQLDKFDLQNDKTMHGYFRGTPGYMAPERMENDKSPQADIFSLGALLYTLLNGYIPFAGKNMTDILKNTTEGKVRPASSKLAIGISSIYTKALQVDSSKRYSSVEELKQDINKFREGYATIAENAGFLKQLKLLIKRNTLTCSIVLAFILLISFILNSYISDIKRGRKIVMKQKEQAEKNLVMYKAEQKNKEEIARHFSALLVEATKNNLHGFELNKSLKHLNYAVKQHPENAEAWLVKGYAHFIGHQFAEAHQAFEKSGFENEIQKAKAISAQHMNNQGMLNIDDTLQVIKGFGEKPELVLSFFFIYDGQNRAKLDEHSQLVKYYLEKRNKAENFNFIYAENSLDVSNNSGLFYVDSEVIPGSSSFPLFKFLNLKTLNLSNTNFSKLDQLQGLKLESLDISHSLVLDLRPLLKMPSIKKVVLSQDQSKMARGKWPFQIEYSKANPSSNIDKGVKRLLSSFEALDLDRSGELSMNELLQAAHQYGERELKLFLKFCDKDKNGSISVKEINTFKLDEFKKLLEAEKN</sequence>
<keyword evidence="5 11" id="KW-0418">Kinase</keyword>
<name>A6DRY1_9BACT</name>
<evidence type="ECO:0000256" key="2">
    <source>
        <dbReference type="ARBA" id="ARBA00022679"/>
    </source>
</evidence>
<feature type="domain" description="EF-hand" evidence="10">
    <location>
        <begin position="653"/>
        <end position="688"/>
    </location>
</feature>
<feature type="transmembrane region" description="Helical" evidence="8">
    <location>
        <begin position="241"/>
        <end position="258"/>
    </location>
</feature>
<dbReference type="Proteomes" id="UP000004947">
    <property type="component" value="Unassembled WGS sequence"/>
</dbReference>
<keyword evidence="8" id="KW-1133">Transmembrane helix</keyword>
<dbReference type="STRING" id="313628.LNTAR_08036"/>
<dbReference type="PROSITE" id="PS00018">
    <property type="entry name" value="EF_HAND_1"/>
    <property type="match status" value="2"/>
</dbReference>
<dbReference type="Gene3D" id="1.10.238.10">
    <property type="entry name" value="EF-hand"/>
    <property type="match status" value="1"/>
</dbReference>
<evidence type="ECO:0000256" key="1">
    <source>
        <dbReference type="ARBA" id="ARBA00022614"/>
    </source>
</evidence>
<keyword evidence="7" id="KW-0175">Coiled coil</keyword>
<evidence type="ECO:0000259" key="9">
    <source>
        <dbReference type="PROSITE" id="PS50011"/>
    </source>
</evidence>
<dbReference type="InterPro" id="IPR001611">
    <property type="entry name" value="Leu-rich_rpt"/>
</dbReference>
<keyword evidence="1" id="KW-0433">Leucine-rich repeat</keyword>
<dbReference type="InterPro" id="IPR002048">
    <property type="entry name" value="EF_hand_dom"/>
</dbReference>
<keyword evidence="3" id="KW-0677">Repeat</keyword>
<dbReference type="PANTHER" id="PTHR43289">
    <property type="entry name" value="MITOGEN-ACTIVATED PROTEIN KINASE KINASE KINASE 20-RELATED"/>
    <property type="match status" value="1"/>
</dbReference>
<evidence type="ECO:0000256" key="3">
    <source>
        <dbReference type="ARBA" id="ARBA00022737"/>
    </source>
</evidence>
<dbReference type="InterPro" id="IPR011009">
    <property type="entry name" value="Kinase-like_dom_sf"/>
</dbReference>
<dbReference type="SMART" id="SM00220">
    <property type="entry name" value="S_TKc"/>
    <property type="match status" value="1"/>
</dbReference>
<organism evidence="11 12">
    <name type="scientific">Lentisphaera araneosa HTCC2155</name>
    <dbReference type="NCBI Taxonomy" id="313628"/>
    <lineage>
        <taxon>Bacteria</taxon>
        <taxon>Pseudomonadati</taxon>
        <taxon>Lentisphaerota</taxon>
        <taxon>Lentisphaeria</taxon>
        <taxon>Lentisphaerales</taxon>
        <taxon>Lentisphaeraceae</taxon>
        <taxon>Lentisphaera</taxon>
    </lineage>
</organism>
<dbReference type="SUPFAM" id="SSF52058">
    <property type="entry name" value="L domain-like"/>
    <property type="match status" value="1"/>
</dbReference>
<dbReference type="InterPro" id="IPR032675">
    <property type="entry name" value="LRR_dom_sf"/>
</dbReference>
<dbReference type="PROSITE" id="PS50011">
    <property type="entry name" value="PROTEIN_KINASE_DOM"/>
    <property type="match status" value="1"/>
</dbReference>
<dbReference type="InterPro" id="IPR018247">
    <property type="entry name" value="EF_Hand_1_Ca_BS"/>
</dbReference>
<dbReference type="SUPFAM" id="SSF47473">
    <property type="entry name" value="EF-hand"/>
    <property type="match status" value="1"/>
</dbReference>
<dbReference type="RefSeq" id="WP_007280599.1">
    <property type="nucleotide sequence ID" value="NZ_ABCK01000027.1"/>
</dbReference>
<dbReference type="InterPro" id="IPR011992">
    <property type="entry name" value="EF-hand-dom_pair"/>
</dbReference>
<evidence type="ECO:0000256" key="8">
    <source>
        <dbReference type="SAM" id="Phobius"/>
    </source>
</evidence>
<reference evidence="11 12" key="1">
    <citation type="journal article" date="2010" name="J. Bacteriol.">
        <title>Genome sequence of Lentisphaera araneosa HTCC2155T, the type species of the order Lentisphaerales in the phylum Lentisphaerae.</title>
        <authorList>
            <person name="Thrash J.C."/>
            <person name="Cho J.C."/>
            <person name="Vergin K.L."/>
            <person name="Morris R.M."/>
            <person name="Giovannoni S.J."/>
        </authorList>
    </citation>
    <scope>NUCLEOTIDE SEQUENCE [LARGE SCALE GENOMIC DNA]</scope>
    <source>
        <strain evidence="11 12">HTCC2155</strain>
    </source>
</reference>
<dbReference type="Gene3D" id="3.80.10.10">
    <property type="entry name" value="Ribonuclease Inhibitor"/>
    <property type="match status" value="1"/>
</dbReference>
<dbReference type="SUPFAM" id="SSF56112">
    <property type="entry name" value="Protein kinase-like (PK-like)"/>
    <property type="match status" value="1"/>
</dbReference>
<keyword evidence="12" id="KW-1185">Reference proteome</keyword>